<evidence type="ECO:0000313" key="2">
    <source>
        <dbReference type="EMBL" id="EER12637.1"/>
    </source>
</evidence>
<feature type="non-terminal residue" evidence="2">
    <location>
        <position position="80"/>
    </location>
</feature>
<accession>C5KSA6</accession>
<feature type="chain" id="PRO_5002954550" evidence="1">
    <location>
        <begin position="19"/>
        <end position="80"/>
    </location>
</feature>
<dbReference type="InParanoid" id="C5KSA6"/>
<evidence type="ECO:0000256" key="1">
    <source>
        <dbReference type="SAM" id="SignalP"/>
    </source>
</evidence>
<protein>
    <submittedName>
        <fullName evidence="2">Uncharacterized protein</fullName>
    </submittedName>
</protein>
<sequence>MKLLFILAILLILGGVNGDVHVDDTEKIISGMMMDKQGDIGSHVSEFDPKQSSPNIRDDTSCDICRFCDGVLFIPPVCWP</sequence>
<feature type="signal peptide" evidence="1">
    <location>
        <begin position="1"/>
        <end position="18"/>
    </location>
</feature>
<evidence type="ECO:0000313" key="3">
    <source>
        <dbReference type="Proteomes" id="UP000007800"/>
    </source>
</evidence>
<keyword evidence="3" id="KW-1185">Reference proteome</keyword>
<keyword evidence="1" id="KW-0732">Signal</keyword>
<dbReference type="EMBL" id="GG675993">
    <property type="protein sequence ID" value="EER12637.1"/>
    <property type="molecule type" value="Genomic_DNA"/>
</dbReference>
<name>C5KSA6_PERM5</name>
<dbReference type="AlphaFoldDB" id="C5KSA6"/>
<gene>
    <name evidence="2" type="ORF">Pmar_PMAR011408</name>
</gene>
<reference evidence="2 3" key="1">
    <citation type="submission" date="2008-07" db="EMBL/GenBank/DDBJ databases">
        <authorList>
            <person name="El-Sayed N."/>
            <person name="Caler E."/>
            <person name="Inman J."/>
            <person name="Amedeo P."/>
            <person name="Hass B."/>
            <person name="Wortman J."/>
        </authorList>
    </citation>
    <scope>NUCLEOTIDE SEQUENCE [LARGE SCALE GENOMIC DNA]</scope>
    <source>
        <strain evidence="3">ATCC 50983 / TXsc</strain>
    </source>
</reference>
<dbReference type="GeneID" id="9058510"/>
<dbReference type="Proteomes" id="UP000007800">
    <property type="component" value="Unassembled WGS sequence"/>
</dbReference>
<dbReference type="RefSeq" id="XP_002780842.1">
    <property type="nucleotide sequence ID" value="XM_002780796.1"/>
</dbReference>
<organism evidence="3">
    <name type="scientific">Perkinsus marinus (strain ATCC 50983 / TXsc)</name>
    <dbReference type="NCBI Taxonomy" id="423536"/>
    <lineage>
        <taxon>Eukaryota</taxon>
        <taxon>Sar</taxon>
        <taxon>Alveolata</taxon>
        <taxon>Perkinsozoa</taxon>
        <taxon>Perkinsea</taxon>
        <taxon>Perkinsida</taxon>
        <taxon>Perkinsidae</taxon>
        <taxon>Perkinsus</taxon>
    </lineage>
</organism>
<proteinExistence type="predicted"/>